<dbReference type="Proteomes" id="UP000724874">
    <property type="component" value="Unassembled WGS sequence"/>
</dbReference>
<proteinExistence type="predicted"/>
<sequence>MAMTHEGYCTPYELLGTIPPNERNKSATLFVPSEVLFLKDYLDDWARSFPNSQILQANTIGLSDPKSMQRKTLDAIDGALATEHILCPQCKKSLEVSRLLYSRSRGSEDFRLYADLETLEASSFGGACHLCSLYFGKIQEQHKLIIGPVVVTLQISRSGGMTLLIQAGKMRSQKMGYLAIVPDAGVENNIPPSAKFTFLNQSIYENARITKSLTSEASFSLTREWLRQCLQAHHNCAEAASTGWSKSSPSRLVDVGGDGPKIVVTQELSLTELKYQYLWIDSLCILQDSRSDWRSQSAIMGEIYANSICTIAALTHWHRYADEAVTTPTSYPCMGHSRADTCPKDTVLRQYGARMGMYRMFGNRSSTRGDVSQFSTKASFFGIQQQSEEAKHDAWTDIQTSYTRRFLTRFDDRLVAISAVTKRFEVLTGWQNVWGLWKEWLLIDMLWFVEEPTKGRPDTNEYLAPTWSWAVVEGRVIKAIGSRAWRGSMAKAQVIDVGLLEGRGYIRLLAMMRKVKVTIEGKLNPGMETPAPKWEEVDWDPDVVLGTDSPGEVLWCLLVARLPKYLGGSEAFDIGLVVTLKDREWGRVGIFRQLRERSTLFPEDVTDTIDVTIV</sequence>
<dbReference type="PANTHER" id="PTHR33112:SF16">
    <property type="entry name" value="HETEROKARYON INCOMPATIBILITY DOMAIN-CONTAINING PROTEIN"/>
    <property type="match status" value="1"/>
</dbReference>
<protein>
    <recommendedName>
        <fullName evidence="1">Heterokaryon incompatibility domain-containing protein</fullName>
    </recommendedName>
</protein>
<dbReference type="EMBL" id="JADNYJ010000150">
    <property type="protein sequence ID" value="KAF8879292.1"/>
    <property type="molecule type" value="Genomic_DNA"/>
</dbReference>
<organism evidence="2 3">
    <name type="scientific">Gymnopilus junonius</name>
    <name type="common">Spectacular rustgill mushroom</name>
    <name type="synonym">Gymnopilus spectabilis subsp. junonius</name>
    <dbReference type="NCBI Taxonomy" id="109634"/>
    <lineage>
        <taxon>Eukaryota</taxon>
        <taxon>Fungi</taxon>
        <taxon>Dikarya</taxon>
        <taxon>Basidiomycota</taxon>
        <taxon>Agaricomycotina</taxon>
        <taxon>Agaricomycetes</taxon>
        <taxon>Agaricomycetidae</taxon>
        <taxon>Agaricales</taxon>
        <taxon>Agaricineae</taxon>
        <taxon>Hymenogastraceae</taxon>
        <taxon>Gymnopilus</taxon>
    </lineage>
</organism>
<feature type="domain" description="Heterokaryon incompatibility" evidence="1">
    <location>
        <begin position="271"/>
        <end position="336"/>
    </location>
</feature>
<evidence type="ECO:0000259" key="1">
    <source>
        <dbReference type="Pfam" id="PF06985"/>
    </source>
</evidence>
<dbReference type="OrthoDB" id="5125733at2759"/>
<dbReference type="Pfam" id="PF06985">
    <property type="entry name" value="HET"/>
    <property type="match status" value="1"/>
</dbReference>
<reference evidence="2" key="1">
    <citation type="submission" date="2020-11" db="EMBL/GenBank/DDBJ databases">
        <authorList>
            <consortium name="DOE Joint Genome Institute"/>
            <person name="Ahrendt S."/>
            <person name="Riley R."/>
            <person name="Andreopoulos W."/>
            <person name="LaButti K."/>
            <person name="Pangilinan J."/>
            <person name="Ruiz-duenas F.J."/>
            <person name="Barrasa J.M."/>
            <person name="Sanchez-Garcia M."/>
            <person name="Camarero S."/>
            <person name="Miyauchi S."/>
            <person name="Serrano A."/>
            <person name="Linde D."/>
            <person name="Babiker R."/>
            <person name="Drula E."/>
            <person name="Ayuso-Fernandez I."/>
            <person name="Pacheco R."/>
            <person name="Padilla G."/>
            <person name="Ferreira P."/>
            <person name="Barriuso J."/>
            <person name="Kellner H."/>
            <person name="Castanera R."/>
            <person name="Alfaro M."/>
            <person name="Ramirez L."/>
            <person name="Pisabarro A.G."/>
            <person name="Kuo A."/>
            <person name="Tritt A."/>
            <person name="Lipzen A."/>
            <person name="He G."/>
            <person name="Yan M."/>
            <person name="Ng V."/>
            <person name="Cullen D."/>
            <person name="Martin F."/>
            <person name="Rosso M.-N."/>
            <person name="Henrissat B."/>
            <person name="Hibbett D."/>
            <person name="Martinez A.T."/>
            <person name="Grigoriev I.V."/>
        </authorList>
    </citation>
    <scope>NUCLEOTIDE SEQUENCE</scope>
    <source>
        <strain evidence="2">AH 44721</strain>
    </source>
</reference>
<evidence type="ECO:0000313" key="2">
    <source>
        <dbReference type="EMBL" id="KAF8879292.1"/>
    </source>
</evidence>
<dbReference type="PANTHER" id="PTHR33112">
    <property type="entry name" value="DOMAIN PROTEIN, PUTATIVE-RELATED"/>
    <property type="match status" value="1"/>
</dbReference>
<accession>A0A9P5NET0</accession>
<gene>
    <name evidence="2" type="ORF">CPB84DRAFT_1751664</name>
</gene>
<dbReference type="InterPro" id="IPR010730">
    <property type="entry name" value="HET"/>
</dbReference>
<keyword evidence="3" id="KW-1185">Reference proteome</keyword>
<dbReference type="AlphaFoldDB" id="A0A9P5NET0"/>
<evidence type="ECO:0000313" key="3">
    <source>
        <dbReference type="Proteomes" id="UP000724874"/>
    </source>
</evidence>
<comment type="caution">
    <text evidence="2">The sequence shown here is derived from an EMBL/GenBank/DDBJ whole genome shotgun (WGS) entry which is preliminary data.</text>
</comment>
<name>A0A9P5NET0_GYMJU</name>